<dbReference type="SUPFAM" id="SSF57701">
    <property type="entry name" value="Zn2/Cys6 DNA-binding domain"/>
    <property type="match status" value="1"/>
</dbReference>
<evidence type="ECO:0000313" key="9">
    <source>
        <dbReference type="EMBL" id="KZT72206.1"/>
    </source>
</evidence>
<dbReference type="InterPro" id="IPR051089">
    <property type="entry name" value="prtT"/>
</dbReference>
<dbReference type="SMART" id="SM00906">
    <property type="entry name" value="Fungal_trans"/>
    <property type="match status" value="1"/>
</dbReference>
<dbReference type="SMART" id="SM00066">
    <property type="entry name" value="GAL4"/>
    <property type="match status" value="1"/>
</dbReference>
<keyword evidence="4" id="KW-0238">DNA-binding</keyword>
<dbReference type="OrthoDB" id="4454541at2759"/>
<protein>
    <recommendedName>
        <fullName evidence="8">Zn(2)-C6 fungal-type domain-containing protein</fullName>
    </recommendedName>
</protein>
<feature type="domain" description="Zn(2)-C6 fungal-type" evidence="8">
    <location>
        <begin position="61"/>
        <end position="90"/>
    </location>
</feature>
<dbReference type="PANTHER" id="PTHR31845:SF17">
    <property type="entry name" value="ZN(II)2CYS6 TRANSCRIPTION FACTOR (EUROFUNG)"/>
    <property type="match status" value="1"/>
</dbReference>
<reference evidence="9 10" key="1">
    <citation type="journal article" date="2016" name="Mol. Biol. Evol.">
        <title>Comparative Genomics of Early-Diverging Mushroom-Forming Fungi Provides Insights into the Origins of Lignocellulose Decay Capabilities.</title>
        <authorList>
            <person name="Nagy L.G."/>
            <person name="Riley R."/>
            <person name="Tritt A."/>
            <person name="Adam C."/>
            <person name="Daum C."/>
            <person name="Floudas D."/>
            <person name="Sun H."/>
            <person name="Yadav J.S."/>
            <person name="Pangilinan J."/>
            <person name="Larsson K.H."/>
            <person name="Matsuura K."/>
            <person name="Barry K."/>
            <person name="Labutti K."/>
            <person name="Kuo R."/>
            <person name="Ohm R.A."/>
            <person name="Bhattacharya S.S."/>
            <person name="Shirouzu T."/>
            <person name="Yoshinaga Y."/>
            <person name="Martin F.M."/>
            <person name="Grigoriev I.V."/>
            <person name="Hibbett D.S."/>
        </authorList>
    </citation>
    <scope>NUCLEOTIDE SEQUENCE [LARGE SCALE GENOMIC DNA]</scope>
    <source>
        <strain evidence="9 10">L-15889</strain>
    </source>
</reference>
<comment type="subcellular location">
    <subcellularLocation>
        <location evidence="1">Nucleus</location>
    </subcellularLocation>
</comment>
<feature type="compositionally biased region" description="Polar residues" evidence="7">
    <location>
        <begin position="1"/>
        <end position="11"/>
    </location>
</feature>
<dbReference type="CDD" id="cd00067">
    <property type="entry name" value="GAL4"/>
    <property type="match status" value="1"/>
</dbReference>
<evidence type="ECO:0000313" key="10">
    <source>
        <dbReference type="Proteomes" id="UP000076727"/>
    </source>
</evidence>
<accession>A0A165SM57</accession>
<dbReference type="PANTHER" id="PTHR31845">
    <property type="entry name" value="FINGER DOMAIN PROTEIN, PUTATIVE-RELATED"/>
    <property type="match status" value="1"/>
</dbReference>
<evidence type="ECO:0000256" key="3">
    <source>
        <dbReference type="ARBA" id="ARBA00023015"/>
    </source>
</evidence>
<dbReference type="InterPro" id="IPR007219">
    <property type="entry name" value="XnlR_reg_dom"/>
</dbReference>
<sequence length="759" mass="83108">MSLSPATSNEYEPTAAKRRRTSFTVSSQRSDVAQSPQEASSAQGIPPPGSSAHIPKRGARACTACRKGKNRCEGEAPCRRCQLSGTPCVFEKPEKKNAQVLSGASIERLSRLEGQYLVMQSQMIGMQSSLDRILSAIQQQNQATAALMQHSVYQNGGPPPIPPIRNNGIDMYDSSGPSDGPVRQTRSFPPLPGFAPPPHKYATYGIVPSTAPSSDDESEDTLPRATLNAPIEALQGLANAAAEAAAAPSTSPPRMKKRKKAEPTPRNAFPHVVEKGLVADGEARELFHIFFSGCHYFIPCFDPTYDTYEALQERTPWTFDAILAIASKIRSGTGPLSPTFYKSLEEAQGIARSSLFGPVVRKEAVQGMLLLAAWSTNGWLPSGHAMRMALDLGLHRALEKLADSGSSKKRTEEEERNLVVSARIWLCLYWFDHQMSLGTGRPVVLRDESSVKHCRLLLTHPMASVTDVRLISQVELIAQKTQIYETLSPLNGQVNHNTLAFIRRANIALDKWWQDCDELHRATMDEDALPRKILAGELHYAKLWLVCVALRGISWDKMPFEQRELAFQAKDSASACLSNLLNSPTYRAALRYAVHDSLVTAAFSGLFLLKMANLYPAELDLAAITMQVEQLAELLSEVAAERYALTLRVMLASLKRKLGVATPVGTPAMPRGPDMMAPPAFIDPAIMPQLQFTVEELGMLPGSLPNDRAMFSPSAIPVWLQEQSLTDLGLPSNGSDGMFLQVGHTNGWVGDFPPMPEAW</sequence>
<keyword evidence="6" id="KW-0539">Nucleus</keyword>
<gene>
    <name evidence="9" type="ORF">DAEQUDRAFT_755382</name>
</gene>
<name>A0A165SM57_9APHY</name>
<dbReference type="PROSITE" id="PS50048">
    <property type="entry name" value="ZN2_CY6_FUNGAL_2"/>
    <property type="match status" value="1"/>
</dbReference>
<keyword evidence="3" id="KW-0805">Transcription regulation</keyword>
<keyword evidence="10" id="KW-1185">Reference proteome</keyword>
<feature type="region of interest" description="Disordered" evidence="7">
    <location>
        <begin position="172"/>
        <end position="194"/>
    </location>
</feature>
<evidence type="ECO:0000256" key="1">
    <source>
        <dbReference type="ARBA" id="ARBA00004123"/>
    </source>
</evidence>
<dbReference type="InterPro" id="IPR036864">
    <property type="entry name" value="Zn2-C6_fun-type_DNA-bd_sf"/>
</dbReference>
<dbReference type="Proteomes" id="UP000076727">
    <property type="component" value="Unassembled WGS sequence"/>
</dbReference>
<dbReference type="InterPro" id="IPR001138">
    <property type="entry name" value="Zn2Cys6_DnaBD"/>
</dbReference>
<keyword evidence="5" id="KW-0804">Transcription</keyword>
<evidence type="ECO:0000256" key="5">
    <source>
        <dbReference type="ARBA" id="ARBA00023163"/>
    </source>
</evidence>
<dbReference type="GO" id="GO:0008270">
    <property type="term" value="F:zinc ion binding"/>
    <property type="evidence" value="ECO:0007669"/>
    <property type="project" value="InterPro"/>
</dbReference>
<dbReference type="GO" id="GO:0000976">
    <property type="term" value="F:transcription cis-regulatory region binding"/>
    <property type="evidence" value="ECO:0007669"/>
    <property type="project" value="TreeGrafter"/>
</dbReference>
<proteinExistence type="predicted"/>
<dbReference type="CDD" id="cd12148">
    <property type="entry name" value="fungal_TF_MHR"/>
    <property type="match status" value="1"/>
</dbReference>
<feature type="compositionally biased region" description="Polar residues" evidence="7">
    <location>
        <begin position="22"/>
        <end position="43"/>
    </location>
</feature>
<dbReference type="GO" id="GO:0005634">
    <property type="term" value="C:nucleus"/>
    <property type="evidence" value="ECO:0007669"/>
    <property type="project" value="UniProtKB-SubCell"/>
</dbReference>
<feature type="region of interest" description="Disordered" evidence="7">
    <location>
        <begin position="1"/>
        <end position="58"/>
    </location>
</feature>
<dbReference type="EMBL" id="KV429042">
    <property type="protein sequence ID" value="KZT72206.1"/>
    <property type="molecule type" value="Genomic_DNA"/>
</dbReference>
<dbReference type="AlphaFoldDB" id="A0A165SM57"/>
<dbReference type="Pfam" id="PF04082">
    <property type="entry name" value="Fungal_trans"/>
    <property type="match status" value="1"/>
</dbReference>
<dbReference type="PROSITE" id="PS00463">
    <property type="entry name" value="ZN2_CY6_FUNGAL_1"/>
    <property type="match status" value="1"/>
</dbReference>
<evidence type="ECO:0000256" key="7">
    <source>
        <dbReference type="SAM" id="MobiDB-lite"/>
    </source>
</evidence>
<evidence type="ECO:0000256" key="4">
    <source>
        <dbReference type="ARBA" id="ARBA00023125"/>
    </source>
</evidence>
<evidence type="ECO:0000256" key="6">
    <source>
        <dbReference type="ARBA" id="ARBA00023242"/>
    </source>
</evidence>
<evidence type="ECO:0000259" key="8">
    <source>
        <dbReference type="PROSITE" id="PS50048"/>
    </source>
</evidence>
<dbReference type="GO" id="GO:0006351">
    <property type="term" value="P:DNA-templated transcription"/>
    <property type="evidence" value="ECO:0007669"/>
    <property type="project" value="InterPro"/>
</dbReference>
<dbReference type="Gene3D" id="4.10.240.10">
    <property type="entry name" value="Zn(2)-C6 fungal-type DNA-binding domain"/>
    <property type="match status" value="1"/>
</dbReference>
<feature type="region of interest" description="Disordered" evidence="7">
    <location>
        <begin position="239"/>
        <end position="265"/>
    </location>
</feature>
<evidence type="ECO:0000256" key="2">
    <source>
        <dbReference type="ARBA" id="ARBA00022723"/>
    </source>
</evidence>
<dbReference type="GO" id="GO:0000981">
    <property type="term" value="F:DNA-binding transcription factor activity, RNA polymerase II-specific"/>
    <property type="evidence" value="ECO:0007669"/>
    <property type="project" value="InterPro"/>
</dbReference>
<dbReference type="STRING" id="1314783.A0A165SM57"/>
<dbReference type="Pfam" id="PF00172">
    <property type="entry name" value="Zn_clus"/>
    <property type="match status" value="1"/>
</dbReference>
<keyword evidence="2" id="KW-0479">Metal-binding</keyword>
<organism evidence="9 10">
    <name type="scientific">Daedalea quercina L-15889</name>
    <dbReference type="NCBI Taxonomy" id="1314783"/>
    <lineage>
        <taxon>Eukaryota</taxon>
        <taxon>Fungi</taxon>
        <taxon>Dikarya</taxon>
        <taxon>Basidiomycota</taxon>
        <taxon>Agaricomycotina</taxon>
        <taxon>Agaricomycetes</taxon>
        <taxon>Polyporales</taxon>
        <taxon>Fomitopsis</taxon>
    </lineage>
</organism>